<dbReference type="Pfam" id="PF19730">
    <property type="entry name" value="DUF6221"/>
    <property type="match status" value="1"/>
</dbReference>
<keyword evidence="2" id="KW-1185">Reference proteome</keyword>
<dbReference type="Proteomes" id="UP000266677">
    <property type="component" value="Unassembled WGS sequence"/>
</dbReference>
<sequence>MTADEFAEDEAAAKRSVRWNESCRDWADNGDPDWVHIARHDPARVLRHAAAARRILSRYAEAEREALLSERDSGYATGMYGALEYLAATWSDHADYQNEWK</sequence>
<evidence type="ECO:0000313" key="1">
    <source>
        <dbReference type="EMBL" id="RJO74152.1"/>
    </source>
</evidence>
<dbReference type="EMBL" id="QZFU01000020">
    <property type="protein sequence ID" value="RJO74152.1"/>
    <property type="molecule type" value="Genomic_DNA"/>
</dbReference>
<accession>A0A3A4KEU6</accession>
<dbReference type="InterPro" id="IPR046193">
    <property type="entry name" value="DUF6221"/>
</dbReference>
<comment type="caution">
    <text evidence="1">The sequence shown here is derived from an EMBL/GenBank/DDBJ whole genome shotgun (WGS) entry which is preliminary data.</text>
</comment>
<reference evidence="1 2" key="1">
    <citation type="submission" date="2018-09" db="EMBL/GenBank/DDBJ databases">
        <title>YIM PH21274 draft genome.</title>
        <authorList>
            <person name="Miao C."/>
        </authorList>
    </citation>
    <scope>NUCLEOTIDE SEQUENCE [LARGE SCALE GENOMIC DNA]</scope>
    <source>
        <strain evidence="1 2">YIM PH 21724</strain>
    </source>
</reference>
<name>A0A3A4KEU6_9NOCA</name>
<organism evidence="1 2">
    <name type="scientific">Nocardia panacis</name>
    <dbReference type="NCBI Taxonomy" id="2340916"/>
    <lineage>
        <taxon>Bacteria</taxon>
        <taxon>Bacillati</taxon>
        <taxon>Actinomycetota</taxon>
        <taxon>Actinomycetes</taxon>
        <taxon>Mycobacteriales</taxon>
        <taxon>Nocardiaceae</taxon>
        <taxon>Nocardia</taxon>
    </lineage>
</organism>
<evidence type="ECO:0000313" key="2">
    <source>
        <dbReference type="Proteomes" id="UP000266677"/>
    </source>
</evidence>
<dbReference type="RefSeq" id="WP_120042318.1">
    <property type="nucleotide sequence ID" value="NZ_QZFU01000020.1"/>
</dbReference>
<dbReference type="AlphaFoldDB" id="A0A3A4KEU6"/>
<gene>
    <name evidence="1" type="ORF">D5S18_18540</name>
</gene>
<protein>
    <submittedName>
        <fullName evidence="1">Uncharacterized protein</fullName>
    </submittedName>
</protein>
<proteinExistence type="predicted"/>